<dbReference type="Proteomes" id="UP000294832">
    <property type="component" value="Unassembled WGS sequence"/>
</dbReference>
<evidence type="ECO:0000256" key="6">
    <source>
        <dbReference type="ARBA" id="ARBA00022723"/>
    </source>
</evidence>
<dbReference type="SMART" id="SM00478">
    <property type="entry name" value="ENDO3c"/>
    <property type="match status" value="1"/>
</dbReference>
<dbReference type="GO" id="GO:0006285">
    <property type="term" value="P:base-excision repair, AP site formation"/>
    <property type="evidence" value="ECO:0007669"/>
    <property type="project" value="TreeGrafter"/>
</dbReference>
<dbReference type="SUPFAM" id="SSF57884">
    <property type="entry name" value="Ada DNA repair protein, N-terminal domain (N-Ada 10)"/>
    <property type="match status" value="1"/>
</dbReference>
<evidence type="ECO:0000256" key="2">
    <source>
        <dbReference type="ARBA" id="ARBA00001947"/>
    </source>
</evidence>
<dbReference type="PROSITE" id="PS00041">
    <property type="entry name" value="HTH_ARAC_FAMILY_1"/>
    <property type="match status" value="1"/>
</dbReference>
<dbReference type="InterPro" id="IPR018060">
    <property type="entry name" value="HTH_AraC"/>
</dbReference>
<evidence type="ECO:0000256" key="3">
    <source>
        <dbReference type="ARBA" id="ARBA00012000"/>
    </source>
</evidence>
<dbReference type="InterPro" id="IPR018062">
    <property type="entry name" value="HTH_AraC-typ_CS"/>
</dbReference>
<dbReference type="GO" id="GO:0008270">
    <property type="term" value="F:zinc ion binding"/>
    <property type="evidence" value="ECO:0007669"/>
    <property type="project" value="InterPro"/>
</dbReference>
<dbReference type="Pfam" id="PF06029">
    <property type="entry name" value="AlkA_N"/>
    <property type="match status" value="1"/>
</dbReference>
<keyword evidence="7" id="KW-0227">DNA damage</keyword>
<dbReference type="SUPFAM" id="SSF46689">
    <property type="entry name" value="Homeodomain-like"/>
    <property type="match status" value="1"/>
</dbReference>
<evidence type="ECO:0000256" key="8">
    <source>
        <dbReference type="ARBA" id="ARBA00022833"/>
    </source>
</evidence>
<dbReference type="SMART" id="SM00342">
    <property type="entry name" value="HTH_ARAC"/>
    <property type="match status" value="1"/>
</dbReference>
<dbReference type="EC" id="3.2.2.21" evidence="3"/>
<evidence type="ECO:0000256" key="9">
    <source>
        <dbReference type="ARBA" id="ARBA00023015"/>
    </source>
</evidence>
<dbReference type="GO" id="GO:0006307">
    <property type="term" value="P:DNA alkylation repair"/>
    <property type="evidence" value="ECO:0007669"/>
    <property type="project" value="TreeGrafter"/>
</dbReference>
<dbReference type="GO" id="GO:0032131">
    <property type="term" value="F:alkylated DNA binding"/>
    <property type="evidence" value="ECO:0007669"/>
    <property type="project" value="TreeGrafter"/>
</dbReference>
<evidence type="ECO:0000256" key="4">
    <source>
        <dbReference type="ARBA" id="ARBA00022603"/>
    </source>
</evidence>
<dbReference type="GO" id="GO:0008725">
    <property type="term" value="F:DNA-3-methyladenine glycosylase activity"/>
    <property type="evidence" value="ECO:0007669"/>
    <property type="project" value="TreeGrafter"/>
</dbReference>
<evidence type="ECO:0000256" key="12">
    <source>
        <dbReference type="ARBA" id="ARBA00023163"/>
    </source>
</evidence>
<keyword evidence="5" id="KW-0808">Transferase</keyword>
<proteinExistence type="predicted"/>
<dbReference type="InterPro" id="IPR035451">
    <property type="entry name" value="Ada-like_dom_sf"/>
</dbReference>
<dbReference type="GO" id="GO:0032259">
    <property type="term" value="P:methylation"/>
    <property type="evidence" value="ECO:0007669"/>
    <property type="project" value="UniProtKB-KW"/>
</dbReference>
<dbReference type="EMBL" id="SLWF01000009">
    <property type="protein sequence ID" value="TCN85378.1"/>
    <property type="molecule type" value="Genomic_DNA"/>
</dbReference>
<evidence type="ECO:0000313" key="16">
    <source>
        <dbReference type="Proteomes" id="UP000294832"/>
    </source>
</evidence>
<evidence type="ECO:0000256" key="11">
    <source>
        <dbReference type="ARBA" id="ARBA00023159"/>
    </source>
</evidence>
<organism evidence="15 16">
    <name type="scientific">Shewanella fodinae</name>
    <dbReference type="NCBI Taxonomy" id="552357"/>
    <lineage>
        <taxon>Bacteria</taxon>
        <taxon>Pseudomonadati</taxon>
        <taxon>Pseudomonadota</taxon>
        <taxon>Gammaproteobacteria</taxon>
        <taxon>Alteromonadales</taxon>
        <taxon>Shewanellaceae</taxon>
        <taxon>Shewanella</taxon>
    </lineage>
</organism>
<evidence type="ECO:0000313" key="15">
    <source>
        <dbReference type="EMBL" id="TCN85378.1"/>
    </source>
</evidence>
<dbReference type="Pfam" id="PF12833">
    <property type="entry name" value="HTH_18"/>
    <property type="match status" value="1"/>
</dbReference>
<evidence type="ECO:0000256" key="5">
    <source>
        <dbReference type="ARBA" id="ARBA00022679"/>
    </source>
</evidence>
<evidence type="ECO:0000256" key="7">
    <source>
        <dbReference type="ARBA" id="ARBA00022763"/>
    </source>
</evidence>
<dbReference type="Gene3D" id="1.10.340.30">
    <property type="entry name" value="Hypothetical protein, domain 2"/>
    <property type="match status" value="1"/>
</dbReference>
<dbReference type="AlphaFoldDB" id="A0A4R2FER5"/>
<dbReference type="InterPro" id="IPR010316">
    <property type="entry name" value="AlkA_N"/>
</dbReference>
<keyword evidence="10" id="KW-0238">DNA-binding</keyword>
<comment type="cofactor">
    <cofactor evidence="2">
        <name>Zn(2+)</name>
        <dbReference type="ChEBI" id="CHEBI:29105"/>
    </cofactor>
</comment>
<keyword evidence="9" id="KW-0805">Transcription regulation</keyword>
<dbReference type="InterPro" id="IPR011257">
    <property type="entry name" value="DNA_glycosylase"/>
</dbReference>
<dbReference type="InterPro" id="IPR009057">
    <property type="entry name" value="Homeodomain-like_sf"/>
</dbReference>
<dbReference type="GO" id="GO:0008168">
    <property type="term" value="F:methyltransferase activity"/>
    <property type="evidence" value="ECO:0007669"/>
    <property type="project" value="UniProtKB-KW"/>
</dbReference>
<dbReference type="PANTHER" id="PTHR43003">
    <property type="entry name" value="DNA-3-METHYLADENINE GLYCOSYLASE"/>
    <property type="match status" value="1"/>
</dbReference>
<accession>A0A4R2FER5</accession>
<dbReference type="SMART" id="SM01009">
    <property type="entry name" value="AlkA_N"/>
    <property type="match status" value="1"/>
</dbReference>
<dbReference type="InterPro" id="IPR037046">
    <property type="entry name" value="AlkA_N_sf"/>
</dbReference>
<dbReference type="PROSITE" id="PS01124">
    <property type="entry name" value="HTH_ARAC_FAMILY_2"/>
    <property type="match status" value="1"/>
</dbReference>
<dbReference type="InterPro" id="IPR004026">
    <property type="entry name" value="Ada_DNA_repair_Zn-bd"/>
</dbReference>
<evidence type="ECO:0000256" key="13">
    <source>
        <dbReference type="ARBA" id="ARBA00023204"/>
    </source>
</evidence>
<dbReference type="InterPro" id="IPR051912">
    <property type="entry name" value="Alkylbase_DNA_Glycosylase/TA"/>
</dbReference>
<dbReference type="SUPFAM" id="SSF55945">
    <property type="entry name" value="TATA-box binding protein-like"/>
    <property type="match status" value="1"/>
</dbReference>
<comment type="catalytic activity">
    <reaction evidence="1">
        <text>Hydrolysis of alkylated DNA, releasing 3-methyladenine, 3-methylguanine, 7-methylguanine and 7-methyladenine.</text>
        <dbReference type="EC" id="3.2.2.21"/>
    </reaction>
</comment>
<reference evidence="15 16" key="1">
    <citation type="submission" date="2019-03" db="EMBL/GenBank/DDBJ databases">
        <title>Freshwater and sediment microbial communities from various areas in North America, analyzing microbe dynamics in response to fracking.</title>
        <authorList>
            <person name="Lamendella R."/>
        </authorList>
    </citation>
    <scope>NUCLEOTIDE SEQUENCE [LARGE SCALE GENOMIC DNA]</scope>
    <source>
        <strain evidence="15 16">74A</strain>
    </source>
</reference>
<dbReference type="GO" id="GO:0043565">
    <property type="term" value="F:sequence-specific DNA binding"/>
    <property type="evidence" value="ECO:0007669"/>
    <property type="project" value="InterPro"/>
</dbReference>
<dbReference type="GO" id="GO:0003700">
    <property type="term" value="F:DNA-binding transcription factor activity"/>
    <property type="evidence" value="ECO:0007669"/>
    <property type="project" value="InterPro"/>
</dbReference>
<sequence length="510" mass="57300">MSISCLSPAICRQARLSRDPRFDGRFFVGVHSTGIYCRPVCPAVSASERNVQYFASAAAAAAAGLRPCLRCRPESAPGSSAWRGTRTTLERAMRLIEQGALNGDTSQAVEQLAQRLGISSRWLRKLFNDALGTSPLQYAIYCRLLFAKQLLHETSMPVTQIALACGFNSIRRFNEVFQQRLQLPPTAIRHRSSTETSQTHITLFLSYRPPYAWQQLRHFLQWRSVAEMEWFEHQGQQGYGRTLRVRQLQQQLRGWFFAVDEPKQHRFRVEVALVAEDSLALLPMWLQCLRQILDLDAEPAVIHGRLSALQHWLPELQLQPGLRLPGCGSVAEAGIRAILGQQVSVKQATNLLRQLLQQTGEKLLINGRHCVFFPEPTALTDELCATLPMPQSRQQTLLRLARYLQTADTPMPPDERPLADWLTLKGIGPWTVAYAAMRGLSAPDILLSGDLVVRKQLLQLLPDPVAKIEVALQQIAEMAAPWGSYLTLNLWQQAAADDTCNDNRRSNIEA</sequence>
<dbReference type="SUPFAM" id="SSF48150">
    <property type="entry name" value="DNA-glycosylase"/>
    <property type="match status" value="1"/>
</dbReference>
<keyword evidence="13" id="KW-0234">DNA repair</keyword>
<evidence type="ECO:0000256" key="10">
    <source>
        <dbReference type="ARBA" id="ARBA00023125"/>
    </source>
</evidence>
<dbReference type="GO" id="GO:0032993">
    <property type="term" value="C:protein-DNA complex"/>
    <property type="evidence" value="ECO:0007669"/>
    <property type="project" value="TreeGrafter"/>
</dbReference>
<dbReference type="Gene3D" id="3.40.10.10">
    <property type="entry name" value="DNA Methylphosphotriester Repair Domain"/>
    <property type="match status" value="1"/>
</dbReference>
<name>A0A4R2FER5_9GAMM</name>
<evidence type="ECO:0000259" key="14">
    <source>
        <dbReference type="PROSITE" id="PS01124"/>
    </source>
</evidence>
<dbReference type="InterPro" id="IPR003265">
    <property type="entry name" value="HhH-GPD_domain"/>
</dbReference>
<dbReference type="RefSeq" id="WP_133038653.1">
    <property type="nucleotide sequence ID" value="NZ_SLWF01000009.1"/>
</dbReference>
<keyword evidence="11" id="KW-0010">Activator</keyword>
<evidence type="ECO:0000256" key="1">
    <source>
        <dbReference type="ARBA" id="ARBA00000086"/>
    </source>
</evidence>
<dbReference type="Pfam" id="PF02805">
    <property type="entry name" value="Ada_Zn_binding"/>
    <property type="match status" value="1"/>
</dbReference>
<feature type="domain" description="HTH araC/xylS-type" evidence="14">
    <location>
        <begin position="90"/>
        <end position="191"/>
    </location>
</feature>
<dbReference type="GO" id="GO:0043916">
    <property type="term" value="F:DNA-7-methylguanine glycosylase activity"/>
    <property type="evidence" value="ECO:0007669"/>
    <property type="project" value="TreeGrafter"/>
</dbReference>
<keyword evidence="8" id="KW-0862">Zinc</keyword>
<keyword evidence="16" id="KW-1185">Reference proteome</keyword>
<dbReference type="PANTHER" id="PTHR43003:SF13">
    <property type="entry name" value="DNA-3-METHYLADENINE GLYCOSYLASE 2"/>
    <property type="match status" value="1"/>
</dbReference>
<dbReference type="GO" id="GO:0005737">
    <property type="term" value="C:cytoplasm"/>
    <property type="evidence" value="ECO:0007669"/>
    <property type="project" value="TreeGrafter"/>
</dbReference>
<comment type="caution">
    <text evidence="15">The sequence shown here is derived from an EMBL/GenBank/DDBJ whole genome shotgun (WGS) entry which is preliminary data.</text>
</comment>
<keyword evidence="12" id="KW-0804">Transcription</keyword>
<dbReference type="Gene3D" id="3.30.310.20">
    <property type="entry name" value="DNA-3-methyladenine glycosylase AlkA, N-terminal domain"/>
    <property type="match status" value="1"/>
</dbReference>
<keyword evidence="4" id="KW-0489">Methyltransferase</keyword>
<dbReference type="Gene3D" id="1.10.10.60">
    <property type="entry name" value="Homeodomain-like"/>
    <property type="match status" value="1"/>
</dbReference>
<protein>
    <recommendedName>
        <fullName evidence="3">DNA-3-methyladenine glycosylase II</fullName>
        <ecNumber evidence="3">3.2.2.21</ecNumber>
    </recommendedName>
</protein>
<dbReference type="OrthoDB" id="9811249at2"/>
<gene>
    <name evidence="15" type="ORF">EDC91_10938</name>
</gene>
<keyword evidence="6" id="KW-0479">Metal-binding</keyword>